<evidence type="ECO:0000259" key="2">
    <source>
        <dbReference type="Pfam" id="PF04155"/>
    </source>
</evidence>
<name>A0AAV5SIV9_9BILA</name>
<dbReference type="PANTHER" id="PTHR31967">
    <property type="entry name" value="GROUNDHOG (HEDGEHOG-LIKE FAMILY)-RELATED"/>
    <property type="match status" value="1"/>
</dbReference>
<proteinExistence type="predicted"/>
<reference evidence="3" key="1">
    <citation type="submission" date="2023-10" db="EMBL/GenBank/DDBJ databases">
        <title>Genome assembly of Pristionchus species.</title>
        <authorList>
            <person name="Yoshida K."/>
            <person name="Sommer R.J."/>
        </authorList>
    </citation>
    <scope>NUCLEOTIDE SEQUENCE</scope>
    <source>
        <strain evidence="3">RS0144</strain>
    </source>
</reference>
<dbReference type="Proteomes" id="UP001432027">
    <property type="component" value="Unassembled WGS sequence"/>
</dbReference>
<evidence type="ECO:0000256" key="1">
    <source>
        <dbReference type="SAM" id="MobiDB-lite"/>
    </source>
</evidence>
<evidence type="ECO:0000313" key="4">
    <source>
        <dbReference type="Proteomes" id="UP001432027"/>
    </source>
</evidence>
<gene>
    <name evidence="3" type="ORF">PENTCL1PPCAC_5010</name>
</gene>
<feature type="compositionally biased region" description="Polar residues" evidence="1">
    <location>
        <begin position="34"/>
        <end position="43"/>
    </location>
</feature>
<organism evidence="3 4">
    <name type="scientific">Pristionchus entomophagus</name>
    <dbReference type="NCBI Taxonomy" id="358040"/>
    <lineage>
        <taxon>Eukaryota</taxon>
        <taxon>Metazoa</taxon>
        <taxon>Ecdysozoa</taxon>
        <taxon>Nematoda</taxon>
        <taxon>Chromadorea</taxon>
        <taxon>Rhabditida</taxon>
        <taxon>Rhabditina</taxon>
        <taxon>Diplogasteromorpha</taxon>
        <taxon>Diplogasteroidea</taxon>
        <taxon>Neodiplogasteridae</taxon>
        <taxon>Pristionchus</taxon>
    </lineage>
</organism>
<dbReference type="InterPro" id="IPR007284">
    <property type="entry name" value="Ground-like_dom"/>
</dbReference>
<sequence>AAAASSFPGITILLQPRQPLSQFQRLPVNDFSLSSAQRHQSLPSGHPATITRKAARPSRSYPFSTLYRYPERRKMPLPSCFHNPSGYVCCNLELNNLMEDTIMELQSNPKFNPCNINLMASKLQLATQAAFNTSFETVVGHEDFAQKITFRGDLACKIEMGGKSMVAYATDSDAYNHDLSKPSRRSKRAHDEFDFGVGHMDSWHSVHSYFL</sequence>
<feature type="non-terminal residue" evidence="3">
    <location>
        <position position="1"/>
    </location>
</feature>
<accession>A0AAV5SIV9</accession>
<dbReference type="PANTHER" id="PTHR31967:SF14">
    <property type="entry name" value="GROUND-LIKE DOMAIN-CONTAINING PROTEIN"/>
    <property type="match status" value="1"/>
</dbReference>
<comment type="caution">
    <text evidence="3">The sequence shown here is derived from an EMBL/GenBank/DDBJ whole genome shotgun (WGS) entry which is preliminary data.</text>
</comment>
<keyword evidence="4" id="KW-1185">Reference proteome</keyword>
<feature type="region of interest" description="Disordered" evidence="1">
    <location>
        <begin position="34"/>
        <end position="54"/>
    </location>
</feature>
<evidence type="ECO:0000313" key="3">
    <source>
        <dbReference type="EMBL" id="GMS82835.1"/>
    </source>
</evidence>
<protein>
    <recommendedName>
        <fullName evidence="2">Ground-like domain-containing protein</fullName>
    </recommendedName>
</protein>
<feature type="domain" description="Ground-like" evidence="2">
    <location>
        <begin position="86"/>
        <end position="168"/>
    </location>
</feature>
<dbReference type="Pfam" id="PF04155">
    <property type="entry name" value="Ground-like"/>
    <property type="match status" value="1"/>
</dbReference>
<dbReference type="EMBL" id="BTSX01000002">
    <property type="protein sequence ID" value="GMS82835.1"/>
    <property type="molecule type" value="Genomic_DNA"/>
</dbReference>
<dbReference type="AlphaFoldDB" id="A0AAV5SIV9"/>